<proteinExistence type="predicted"/>
<name>A0AAV7J955_COTGL</name>
<evidence type="ECO:0000256" key="1">
    <source>
        <dbReference type="SAM" id="MobiDB-lite"/>
    </source>
</evidence>
<evidence type="ECO:0000313" key="3">
    <source>
        <dbReference type="Proteomes" id="UP000826195"/>
    </source>
</evidence>
<accession>A0AAV7J955</accession>
<protein>
    <submittedName>
        <fullName evidence="2">Uncharacterized protein</fullName>
    </submittedName>
</protein>
<comment type="caution">
    <text evidence="2">The sequence shown here is derived from an EMBL/GenBank/DDBJ whole genome shotgun (WGS) entry which is preliminary data.</text>
</comment>
<evidence type="ECO:0000313" key="2">
    <source>
        <dbReference type="EMBL" id="KAH0569099.1"/>
    </source>
</evidence>
<keyword evidence="3" id="KW-1185">Reference proteome</keyword>
<dbReference type="EMBL" id="JAHXZJ010000001">
    <property type="protein sequence ID" value="KAH0569099.1"/>
    <property type="molecule type" value="Genomic_DNA"/>
</dbReference>
<dbReference type="AlphaFoldDB" id="A0AAV7J955"/>
<organism evidence="2 3">
    <name type="scientific">Cotesia glomerata</name>
    <name type="common">Lepidopteran parasitic wasp</name>
    <name type="synonym">Apanteles glomeratus</name>
    <dbReference type="NCBI Taxonomy" id="32391"/>
    <lineage>
        <taxon>Eukaryota</taxon>
        <taxon>Metazoa</taxon>
        <taxon>Ecdysozoa</taxon>
        <taxon>Arthropoda</taxon>
        <taxon>Hexapoda</taxon>
        <taxon>Insecta</taxon>
        <taxon>Pterygota</taxon>
        <taxon>Neoptera</taxon>
        <taxon>Endopterygota</taxon>
        <taxon>Hymenoptera</taxon>
        <taxon>Apocrita</taxon>
        <taxon>Ichneumonoidea</taxon>
        <taxon>Braconidae</taxon>
        <taxon>Microgastrinae</taxon>
        <taxon>Cotesia</taxon>
    </lineage>
</organism>
<feature type="region of interest" description="Disordered" evidence="1">
    <location>
        <begin position="38"/>
        <end position="67"/>
    </location>
</feature>
<dbReference type="Proteomes" id="UP000826195">
    <property type="component" value="Unassembled WGS sequence"/>
</dbReference>
<gene>
    <name evidence="2" type="ORF">KQX54_021807</name>
</gene>
<reference evidence="2 3" key="1">
    <citation type="journal article" date="2021" name="J. Hered.">
        <title>A chromosome-level genome assembly of the parasitoid wasp, Cotesia glomerata (Hymenoptera: Braconidae).</title>
        <authorList>
            <person name="Pinto B.J."/>
            <person name="Weis J.J."/>
            <person name="Gamble T."/>
            <person name="Ode P.J."/>
            <person name="Paul R."/>
            <person name="Zaspel J.M."/>
        </authorList>
    </citation>
    <scope>NUCLEOTIDE SEQUENCE [LARGE SCALE GENOMIC DNA]</scope>
    <source>
        <strain evidence="2">CgM1</strain>
    </source>
</reference>
<feature type="compositionally biased region" description="Basic and acidic residues" evidence="1">
    <location>
        <begin position="52"/>
        <end position="67"/>
    </location>
</feature>
<sequence>MRFNGIAIAPRSFPSKAQNTSVCYLFSGVPYTKEILPRAAESRDSGGGGFEEETKNKEQLKGEERKERKEAGLFPCFAVGKDLS</sequence>